<dbReference type="InterPro" id="IPR006671">
    <property type="entry name" value="Cyclin_N"/>
</dbReference>
<reference evidence="2 3" key="1">
    <citation type="journal article" date="2014" name="PLoS Genet.">
        <title>Analysis of the Phlebiopsis gigantea genome, transcriptome and secretome provides insight into its pioneer colonization strategies of wood.</title>
        <authorList>
            <person name="Hori C."/>
            <person name="Ishida T."/>
            <person name="Igarashi K."/>
            <person name="Samejima M."/>
            <person name="Suzuki H."/>
            <person name="Master E."/>
            <person name="Ferreira P."/>
            <person name="Ruiz-Duenas F.J."/>
            <person name="Held B."/>
            <person name="Canessa P."/>
            <person name="Larrondo L.F."/>
            <person name="Schmoll M."/>
            <person name="Druzhinina I.S."/>
            <person name="Kubicek C.P."/>
            <person name="Gaskell J.A."/>
            <person name="Kersten P."/>
            <person name="St John F."/>
            <person name="Glasner J."/>
            <person name="Sabat G."/>
            <person name="Splinter BonDurant S."/>
            <person name="Syed K."/>
            <person name="Yadav J."/>
            <person name="Mgbeahuruike A.C."/>
            <person name="Kovalchuk A."/>
            <person name="Asiegbu F.O."/>
            <person name="Lackner G."/>
            <person name="Hoffmeister D."/>
            <person name="Rencoret J."/>
            <person name="Gutierrez A."/>
            <person name="Sun H."/>
            <person name="Lindquist E."/>
            <person name="Barry K."/>
            <person name="Riley R."/>
            <person name="Grigoriev I.V."/>
            <person name="Henrissat B."/>
            <person name="Kues U."/>
            <person name="Berka R.M."/>
            <person name="Martinez A.T."/>
            <person name="Covert S.F."/>
            <person name="Blanchette R.A."/>
            <person name="Cullen D."/>
        </authorList>
    </citation>
    <scope>NUCLEOTIDE SEQUENCE [LARGE SCALE GENOMIC DNA]</scope>
    <source>
        <strain evidence="2 3">11061_1 CR5-6</strain>
    </source>
</reference>
<dbReference type="Pfam" id="PF00134">
    <property type="entry name" value="Cyclin_N"/>
    <property type="match status" value="1"/>
</dbReference>
<dbReference type="GO" id="GO:0019901">
    <property type="term" value="F:protein kinase binding"/>
    <property type="evidence" value="ECO:0007669"/>
    <property type="project" value="InterPro"/>
</dbReference>
<protein>
    <recommendedName>
        <fullName evidence="1">Cyclin N-terminal domain-containing protein</fullName>
    </recommendedName>
</protein>
<dbReference type="GO" id="GO:0000307">
    <property type="term" value="C:cyclin-dependent protein kinase holoenzyme complex"/>
    <property type="evidence" value="ECO:0007669"/>
    <property type="project" value="TreeGrafter"/>
</dbReference>
<dbReference type="Proteomes" id="UP000053257">
    <property type="component" value="Unassembled WGS sequence"/>
</dbReference>
<evidence type="ECO:0000259" key="1">
    <source>
        <dbReference type="Pfam" id="PF00134"/>
    </source>
</evidence>
<name>A0A0C3SDP1_PHLG1</name>
<accession>A0A0C3SDP1</accession>
<dbReference type="InterPro" id="IPR013922">
    <property type="entry name" value="Cyclin_PHO80-like"/>
</dbReference>
<organism evidence="2 3">
    <name type="scientific">Phlebiopsis gigantea (strain 11061_1 CR5-6)</name>
    <name type="common">White-rot fungus</name>
    <name type="synonym">Peniophora gigantea</name>
    <dbReference type="NCBI Taxonomy" id="745531"/>
    <lineage>
        <taxon>Eukaryota</taxon>
        <taxon>Fungi</taxon>
        <taxon>Dikarya</taxon>
        <taxon>Basidiomycota</taxon>
        <taxon>Agaricomycotina</taxon>
        <taxon>Agaricomycetes</taxon>
        <taxon>Polyporales</taxon>
        <taxon>Phanerochaetaceae</taxon>
        <taxon>Phlebiopsis</taxon>
    </lineage>
</organism>
<evidence type="ECO:0000313" key="2">
    <source>
        <dbReference type="EMBL" id="KIP09810.1"/>
    </source>
</evidence>
<evidence type="ECO:0000313" key="3">
    <source>
        <dbReference type="Proteomes" id="UP000053257"/>
    </source>
</evidence>
<dbReference type="GO" id="GO:0005634">
    <property type="term" value="C:nucleus"/>
    <property type="evidence" value="ECO:0007669"/>
    <property type="project" value="TreeGrafter"/>
</dbReference>
<dbReference type="OrthoDB" id="2789372at2759"/>
<dbReference type="PANTHER" id="PTHR15615:SF27">
    <property type="entry name" value="PHO85 CYCLIN CLG1"/>
    <property type="match status" value="1"/>
</dbReference>
<dbReference type="AlphaFoldDB" id="A0A0C3SDP1"/>
<keyword evidence="3" id="KW-1185">Reference proteome</keyword>
<dbReference type="STRING" id="745531.A0A0C3SDP1"/>
<dbReference type="HOGENOM" id="CLU_672870_0_0_1"/>
<dbReference type="SUPFAM" id="SSF47954">
    <property type="entry name" value="Cyclin-like"/>
    <property type="match status" value="1"/>
</dbReference>
<feature type="domain" description="Cyclin N-terminal" evidence="1">
    <location>
        <begin position="93"/>
        <end position="184"/>
    </location>
</feature>
<dbReference type="CDD" id="cd20557">
    <property type="entry name" value="CYCLIN_ScPCL1-like"/>
    <property type="match status" value="1"/>
</dbReference>
<gene>
    <name evidence="2" type="ORF">PHLGIDRAFT_125960</name>
</gene>
<dbReference type="Gene3D" id="1.10.472.10">
    <property type="entry name" value="Cyclin-like"/>
    <property type="match status" value="1"/>
</dbReference>
<sequence length="409" mass="44966">MAVAVCSVPQHPSLYHPYSMHHSHHAHRAAPVPATHPYAPPKARGPVRRSGPLELPLSAPFFDYVVDRLADTVAASLDPAERGAPLKEPRLRWWVEQLIARSRCRTSTVLVALTYLDKARPNLRISTGFWACERALIGALILANKFTNDEVFSTRTWAQASHWFAAKDVVRAERELLQVLCYNLQINSRALASHYKAIVARCRHLAINPAAFASRQPPSPQTFPVASSSRLPALAPNAMASIHALRRISVDSAMSSGSASPMDSPELQTPESYPASLLAHGSADAKRIQPPVSYVTPYSLANGNRGIHSQDASSIPAYDEPRPYLFAPGKDFGDALPEPQPSLLAELLEDLDPQYIPQSRLTEIGLPFMAHNLPPVPPQWMDFPQQYAENPVSWAPAPPVVQNTLSYVF</sequence>
<dbReference type="InterPro" id="IPR036915">
    <property type="entry name" value="Cyclin-like_sf"/>
</dbReference>
<proteinExistence type="predicted"/>
<dbReference type="EMBL" id="KN840461">
    <property type="protein sequence ID" value="KIP09810.1"/>
    <property type="molecule type" value="Genomic_DNA"/>
</dbReference>
<dbReference type="GO" id="GO:0016538">
    <property type="term" value="F:cyclin-dependent protein serine/threonine kinase regulator activity"/>
    <property type="evidence" value="ECO:0007669"/>
    <property type="project" value="TreeGrafter"/>
</dbReference>
<dbReference type="PANTHER" id="PTHR15615">
    <property type="match status" value="1"/>
</dbReference>